<protein>
    <submittedName>
        <fullName evidence="1">Uncharacterized protein</fullName>
    </submittedName>
</protein>
<sequence length="107" mass="11717">MTALPPAAARALAVRLLGRHGFLPQAGNARGDTLYLALPAETWLLRVSNHARTARQRSRRRDILASLIIRDPRTPVQVEALVDAALRDFAAERRRRTAQASAGASLK</sequence>
<dbReference type="EMBL" id="CP029550">
    <property type="protein sequence ID" value="AWN42444.1"/>
    <property type="molecule type" value="Genomic_DNA"/>
</dbReference>
<keyword evidence="2" id="KW-1185">Reference proteome</keyword>
<proteinExistence type="predicted"/>
<dbReference type="OrthoDB" id="7999834at2"/>
<reference evidence="2" key="1">
    <citation type="submission" date="2018-05" db="EMBL/GenBank/DDBJ databases">
        <title>Complete Genome Sequence of Methylobacterium sp. 17SD2-17.</title>
        <authorList>
            <person name="Srinivasan S."/>
        </authorList>
    </citation>
    <scope>NUCLEOTIDE SEQUENCE [LARGE SCALE GENOMIC DNA]</scope>
    <source>
        <strain evidence="2">17SD2-17</strain>
    </source>
</reference>
<accession>A0A2U8W8I3</accession>
<dbReference type="Proteomes" id="UP000245926">
    <property type="component" value="Chromosome"/>
</dbReference>
<organism evidence="1 2">
    <name type="scientific">Methylobacterium durans</name>
    <dbReference type="NCBI Taxonomy" id="2202825"/>
    <lineage>
        <taxon>Bacteria</taxon>
        <taxon>Pseudomonadati</taxon>
        <taxon>Pseudomonadota</taxon>
        <taxon>Alphaproteobacteria</taxon>
        <taxon>Hyphomicrobiales</taxon>
        <taxon>Methylobacteriaceae</taxon>
        <taxon>Methylobacterium</taxon>
    </lineage>
</organism>
<dbReference type="RefSeq" id="WP_109892330.1">
    <property type="nucleotide sequence ID" value="NZ_CP029550.1"/>
</dbReference>
<name>A0A2U8W8I3_9HYPH</name>
<evidence type="ECO:0000313" key="1">
    <source>
        <dbReference type="EMBL" id="AWN42444.1"/>
    </source>
</evidence>
<dbReference type="AlphaFoldDB" id="A0A2U8W8I3"/>
<evidence type="ECO:0000313" key="2">
    <source>
        <dbReference type="Proteomes" id="UP000245926"/>
    </source>
</evidence>
<gene>
    <name evidence="1" type="ORF">DK389_20505</name>
</gene>
<dbReference type="KEGG" id="mets:DK389_20505"/>